<evidence type="ECO:0000313" key="4">
    <source>
        <dbReference type="Proteomes" id="UP000278036"/>
    </source>
</evidence>
<dbReference type="AlphaFoldDB" id="A0A3A9JAP7"/>
<proteinExistence type="predicted"/>
<name>A0A3A9JAP7_9PROT</name>
<evidence type="ECO:0000313" key="2">
    <source>
        <dbReference type="EMBL" id="RMI20395.1"/>
    </source>
</evidence>
<dbReference type="EMBL" id="RFLX01000012">
    <property type="protein sequence ID" value="RMI20395.1"/>
    <property type="molecule type" value="Genomic_DNA"/>
</dbReference>
<dbReference type="Proteomes" id="UP000274097">
    <property type="component" value="Unassembled WGS sequence"/>
</dbReference>
<accession>A0A3A9JAP7</accession>
<comment type="caution">
    <text evidence="1">The sequence shown here is derived from an EMBL/GenBank/DDBJ whole genome shotgun (WGS) entry which is preliminary data.</text>
</comment>
<dbReference type="InParanoid" id="A0A3A9JAP7"/>
<keyword evidence="3" id="KW-1185">Reference proteome</keyword>
<evidence type="ECO:0000313" key="3">
    <source>
        <dbReference type="Proteomes" id="UP000274097"/>
    </source>
</evidence>
<dbReference type="EMBL" id="RAQU01000081">
    <property type="protein sequence ID" value="RKK03542.1"/>
    <property type="molecule type" value="Genomic_DNA"/>
</dbReference>
<gene>
    <name evidence="1" type="ORF">D6Z83_14060</name>
    <name evidence="2" type="ORF">EBE87_16455</name>
</gene>
<organism evidence="1 4">
    <name type="scientific">Teichococcus wenyumeiae</name>
    <dbReference type="NCBI Taxonomy" id="2478470"/>
    <lineage>
        <taxon>Bacteria</taxon>
        <taxon>Pseudomonadati</taxon>
        <taxon>Pseudomonadota</taxon>
        <taxon>Alphaproteobacteria</taxon>
        <taxon>Acetobacterales</taxon>
        <taxon>Roseomonadaceae</taxon>
        <taxon>Roseomonas</taxon>
    </lineage>
</organism>
<reference evidence="1 4" key="1">
    <citation type="submission" date="2018-09" db="EMBL/GenBank/DDBJ databases">
        <title>Roseomonas sp. nov., isolated from feces of Tibetan antelopes in the Qinghai-Tibet plateau, China.</title>
        <authorList>
            <person name="Tian Z."/>
        </authorList>
    </citation>
    <scope>NUCLEOTIDE SEQUENCE [LARGE SCALE GENOMIC DNA]</scope>
    <source>
        <strain evidence="2 3">Z23</strain>
        <strain evidence="1 4">Z24</strain>
    </source>
</reference>
<dbReference type="OrthoDB" id="9997356at2"/>
<dbReference type="Proteomes" id="UP000278036">
    <property type="component" value="Unassembled WGS sequence"/>
</dbReference>
<protein>
    <submittedName>
        <fullName evidence="1">Uncharacterized protein</fullName>
    </submittedName>
</protein>
<dbReference type="RefSeq" id="WP_120638926.1">
    <property type="nucleotide sequence ID" value="NZ_RAQU01000081.1"/>
</dbReference>
<evidence type="ECO:0000313" key="1">
    <source>
        <dbReference type="EMBL" id="RKK03542.1"/>
    </source>
</evidence>
<sequence>MKRKGGLISEAELGFALAVTEQGLGSVPPGTRFTSLCLMAVVVARYPPGDAQDAAEDRLAAAIARCELGHDDIDIIRRFRRDGLKADMEQPGLSRKIAPSLRRQF</sequence>